<gene>
    <name evidence="1" type="ORF">BJ979_001088</name>
</gene>
<keyword evidence="2" id="KW-1185">Reference proteome</keyword>
<protein>
    <submittedName>
        <fullName evidence="1">Uncharacterized protein</fullName>
    </submittedName>
</protein>
<comment type="caution">
    <text evidence="1">The sequence shown here is derived from an EMBL/GenBank/DDBJ whole genome shotgun (WGS) entry which is preliminary data.</text>
</comment>
<reference evidence="1 2" key="1">
    <citation type="submission" date="2020-07" db="EMBL/GenBank/DDBJ databases">
        <title>Sequencing the genomes of 1000 actinobacteria strains.</title>
        <authorList>
            <person name="Klenk H.-P."/>
        </authorList>
    </citation>
    <scope>NUCLEOTIDE SEQUENCE [LARGE SCALE GENOMIC DNA]</scope>
    <source>
        <strain evidence="1 2">DSM 23141</strain>
    </source>
</reference>
<name>A0A852Y9C3_9MICO</name>
<evidence type="ECO:0000313" key="1">
    <source>
        <dbReference type="EMBL" id="NYG98462.1"/>
    </source>
</evidence>
<organism evidence="1 2">
    <name type="scientific">Schumannella luteola</name>
    <dbReference type="NCBI Taxonomy" id="472059"/>
    <lineage>
        <taxon>Bacteria</taxon>
        <taxon>Bacillati</taxon>
        <taxon>Actinomycetota</taxon>
        <taxon>Actinomycetes</taxon>
        <taxon>Micrococcales</taxon>
        <taxon>Microbacteriaceae</taxon>
        <taxon>Schumannella</taxon>
    </lineage>
</organism>
<dbReference type="Proteomes" id="UP000553888">
    <property type="component" value="Unassembled WGS sequence"/>
</dbReference>
<accession>A0A852Y9C3</accession>
<evidence type="ECO:0000313" key="2">
    <source>
        <dbReference type="Proteomes" id="UP000553888"/>
    </source>
</evidence>
<sequence>MPLLPQIPPDVEAVGDEPATIATSDRIDRPDITDRIELIDRIARETLGLHGV</sequence>
<dbReference type="AlphaFoldDB" id="A0A852Y9C3"/>
<dbReference type="RefSeq" id="WP_179565934.1">
    <property type="nucleotide sequence ID" value="NZ_JACBZY010000001.1"/>
</dbReference>
<dbReference type="EMBL" id="JACBZY010000001">
    <property type="protein sequence ID" value="NYG98462.1"/>
    <property type="molecule type" value="Genomic_DNA"/>
</dbReference>
<proteinExistence type="predicted"/>